<reference evidence="1" key="1">
    <citation type="submission" date="2012-11" db="EMBL/GenBank/DDBJ databases">
        <title>Permanent draft genomes of Rhodopirellula europaea strain SH398 and 6C.</title>
        <authorList>
            <person name="Richter M."/>
            <person name="Richter-Heitmann T."/>
            <person name="Frank C."/>
            <person name="Harder J."/>
            <person name="Glockner F.O."/>
        </authorList>
    </citation>
    <scope>NUCLEOTIDE SEQUENCE</scope>
    <source>
        <strain evidence="1">6C</strain>
    </source>
</reference>
<dbReference type="PATRIC" id="fig|1263867.3.peg.3273"/>
<evidence type="ECO:0000313" key="1">
    <source>
        <dbReference type="EMBL" id="EMB16206.1"/>
    </source>
</evidence>
<gene>
    <name evidence="1" type="ORF">RE6C_03061</name>
</gene>
<dbReference type="AlphaFoldDB" id="M2A6B7"/>
<keyword evidence="2" id="KW-1185">Reference proteome</keyword>
<proteinExistence type="predicted"/>
<name>M2A6B7_9BACT</name>
<protein>
    <submittedName>
        <fullName evidence="1">Uncharacterized protein</fullName>
    </submittedName>
</protein>
<comment type="caution">
    <text evidence="1">The sequence shown here is derived from an EMBL/GenBank/DDBJ whole genome shotgun (WGS) entry which is preliminary data.</text>
</comment>
<dbReference type="Proteomes" id="UP000011529">
    <property type="component" value="Unassembled WGS sequence"/>
</dbReference>
<evidence type="ECO:0000313" key="2">
    <source>
        <dbReference type="Proteomes" id="UP000011529"/>
    </source>
</evidence>
<dbReference type="EMBL" id="ANMO01000126">
    <property type="protein sequence ID" value="EMB16206.1"/>
    <property type="molecule type" value="Genomic_DNA"/>
</dbReference>
<sequence length="47" mass="5100">MHGQWTADLSPVGGPVLGSFALRSEAIEAEIEWLHCHWLLTGSDSPP</sequence>
<organism evidence="1 2">
    <name type="scientific">Rhodopirellula europaea 6C</name>
    <dbReference type="NCBI Taxonomy" id="1263867"/>
    <lineage>
        <taxon>Bacteria</taxon>
        <taxon>Pseudomonadati</taxon>
        <taxon>Planctomycetota</taxon>
        <taxon>Planctomycetia</taxon>
        <taxon>Pirellulales</taxon>
        <taxon>Pirellulaceae</taxon>
        <taxon>Rhodopirellula</taxon>
    </lineage>
</organism>
<accession>M2A6B7</accession>
<reference evidence="1" key="2">
    <citation type="journal article" date="2013" name="Mar. Genomics">
        <title>Expression of sulfatases in Rhodopirellula baltica and the diversity of sulfatases in the genus Rhodopirellula.</title>
        <authorList>
            <person name="Wegner C.E."/>
            <person name="Richter-Heitmann T."/>
            <person name="Klindworth A."/>
            <person name="Klockow C."/>
            <person name="Richter M."/>
            <person name="Achstetter T."/>
            <person name="Glockner F.O."/>
            <person name="Harder J."/>
        </authorList>
    </citation>
    <scope>NUCLEOTIDE SEQUENCE [LARGE SCALE GENOMIC DNA]</scope>
    <source>
        <strain evidence="1">6C</strain>
    </source>
</reference>